<gene>
    <name evidence="6" type="ORF">EV385_0013</name>
</gene>
<dbReference type="SUPFAM" id="SSF53613">
    <property type="entry name" value="Ribokinase-like"/>
    <property type="match status" value="1"/>
</dbReference>
<keyword evidence="2 4" id="KW-0808">Transferase</keyword>
<evidence type="ECO:0000256" key="4">
    <source>
        <dbReference type="RuleBase" id="RU003704"/>
    </source>
</evidence>
<organism evidence="6 7">
    <name type="scientific">Krasilnikovia cinnamomea</name>
    <dbReference type="NCBI Taxonomy" id="349313"/>
    <lineage>
        <taxon>Bacteria</taxon>
        <taxon>Bacillati</taxon>
        <taxon>Actinomycetota</taxon>
        <taxon>Actinomycetes</taxon>
        <taxon>Micromonosporales</taxon>
        <taxon>Micromonosporaceae</taxon>
        <taxon>Krasilnikovia</taxon>
    </lineage>
</organism>
<evidence type="ECO:0000256" key="1">
    <source>
        <dbReference type="ARBA" id="ARBA00010688"/>
    </source>
</evidence>
<comment type="caution">
    <text evidence="6">The sequence shown here is derived from an EMBL/GenBank/DDBJ whole genome shotgun (WGS) entry which is preliminary data.</text>
</comment>
<dbReference type="Proteomes" id="UP000292564">
    <property type="component" value="Unassembled WGS sequence"/>
</dbReference>
<evidence type="ECO:0000259" key="5">
    <source>
        <dbReference type="Pfam" id="PF00294"/>
    </source>
</evidence>
<dbReference type="RefSeq" id="WP_207229721.1">
    <property type="nucleotide sequence ID" value="NZ_SHKY01000001.1"/>
</dbReference>
<evidence type="ECO:0000256" key="2">
    <source>
        <dbReference type="ARBA" id="ARBA00022679"/>
    </source>
</evidence>
<dbReference type="Pfam" id="PF00294">
    <property type="entry name" value="PfkB"/>
    <property type="match status" value="1"/>
</dbReference>
<dbReference type="AlphaFoldDB" id="A0A4Q7ZCD2"/>
<proteinExistence type="inferred from homology"/>
<evidence type="ECO:0000313" key="6">
    <source>
        <dbReference type="EMBL" id="RZU48300.1"/>
    </source>
</evidence>
<dbReference type="InterPro" id="IPR011611">
    <property type="entry name" value="PfkB_dom"/>
</dbReference>
<dbReference type="PRINTS" id="PR00990">
    <property type="entry name" value="RIBOKINASE"/>
</dbReference>
<dbReference type="InterPro" id="IPR002139">
    <property type="entry name" value="Ribo/fructo_kinase"/>
</dbReference>
<dbReference type="InterPro" id="IPR052562">
    <property type="entry name" value="Ketohexokinase-related"/>
</dbReference>
<name>A0A4Q7ZCD2_9ACTN</name>
<accession>A0A4Q7ZCD2</accession>
<dbReference type="InterPro" id="IPR029056">
    <property type="entry name" value="Ribokinase-like"/>
</dbReference>
<feature type="domain" description="Carbohydrate kinase PfkB" evidence="5">
    <location>
        <begin position="4"/>
        <end position="277"/>
    </location>
</feature>
<comment type="similarity">
    <text evidence="1 4">Belongs to the carbohydrate kinase PfkB family.</text>
</comment>
<dbReference type="GO" id="GO:0016301">
    <property type="term" value="F:kinase activity"/>
    <property type="evidence" value="ECO:0007669"/>
    <property type="project" value="UniProtKB-KW"/>
</dbReference>
<reference evidence="6 7" key="1">
    <citation type="submission" date="2019-02" db="EMBL/GenBank/DDBJ databases">
        <title>Sequencing the genomes of 1000 actinobacteria strains.</title>
        <authorList>
            <person name="Klenk H.-P."/>
        </authorList>
    </citation>
    <scope>NUCLEOTIDE SEQUENCE [LARGE SCALE GENOMIC DNA]</scope>
    <source>
        <strain evidence="6 7">DSM 45162</strain>
    </source>
</reference>
<dbReference type="Gene3D" id="3.40.1190.20">
    <property type="match status" value="1"/>
</dbReference>
<dbReference type="PANTHER" id="PTHR42774:SF3">
    <property type="entry name" value="KETOHEXOKINASE"/>
    <property type="match status" value="1"/>
</dbReference>
<sequence length="294" mass="28979">MTVRVVCVGLATVDLIQRVDRIPGADEKVEAGSAELAAGGPATNAAVAAAALGAEVTLVTAVGTHPLAAVIRADLSTYGVSVLDATPTASTPPPVSAVTVLAATGQRSIVSRNAGGLSAPAPAALTGVLSRADAVLVDGHHPALATAAARAGRPLIVDAGSWRPVFADVLPHAEVVACSATFRHPELPDPAAILDLGARHVAVTAGPEPVRWFAPGAAGEVPVPPVAAVDTAGAGDVFHGALAVAVARDGALSDLPGSLGYAVAVAGIRVGHAGPRAWLADPRLATLSLTASPR</sequence>
<keyword evidence="3 4" id="KW-0418">Kinase</keyword>
<dbReference type="PROSITE" id="PS00584">
    <property type="entry name" value="PFKB_KINASES_2"/>
    <property type="match status" value="1"/>
</dbReference>
<evidence type="ECO:0000256" key="3">
    <source>
        <dbReference type="ARBA" id="ARBA00022777"/>
    </source>
</evidence>
<dbReference type="EMBL" id="SHKY01000001">
    <property type="protein sequence ID" value="RZU48300.1"/>
    <property type="molecule type" value="Genomic_DNA"/>
</dbReference>
<protein>
    <submittedName>
        <fullName evidence="6">Sugar/nucleoside kinase (Ribokinase family)</fullName>
    </submittedName>
</protein>
<dbReference type="InterPro" id="IPR002173">
    <property type="entry name" value="Carboh/pur_kinase_PfkB_CS"/>
</dbReference>
<dbReference type="PANTHER" id="PTHR42774">
    <property type="entry name" value="PHOSPHOTRANSFERASE SYSTEM TRANSPORT PROTEIN"/>
    <property type="match status" value="1"/>
</dbReference>
<evidence type="ECO:0000313" key="7">
    <source>
        <dbReference type="Proteomes" id="UP000292564"/>
    </source>
</evidence>
<keyword evidence="7" id="KW-1185">Reference proteome</keyword>